<proteinExistence type="predicted"/>
<gene>
    <name evidence="1" type="ORF">C8N45_110105</name>
</gene>
<sequence length="70" mass="7177">MRATAKTGSPMAPLMPHGAISADSLIAPFEAHDVGVLGDQFLKESPMRGQLSPAAWGASGAGSGMEKLLR</sequence>
<keyword evidence="2" id="KW-1185">Reference proteome</keyword>
<protein>
    <submittedName>
        <fullName evidence="1">Uncharacterized protein</fullName>
    </submittedName>
</protein>
<dbReference type="Proteomes" id="UP000244523">
    <property type="component" value="Unassembled WGS sequence"/>
</dbReference>
<name>A0A2T6KCA2_9RHOB</name>
<accession>A0A2T6KCA2</accession>
<organism evidence="1 2">
    <name type="scientific">Yoonia sediminilitoris</name>
    <dbReference type="NCBI Taxonomy" id="1286148"/>
    <lineage>
        <taxon>Bacteria</taxon>
        <taxon>Pseudomonadati</taxon>
        <taxon>Pseudomonadota</taxon>
        <taxon>Alphaproteobacteria</taxon>
        <taxon>Rhodobacterales</taxon>
        <taxon>Paracoccaceae</taxon>
        <taxon>Yoonia</taxon>
    </lineage>
</organism>
<reference evidence="1 2" key="1">
    <citation type="submission" date="2018-04" db="EMBL/GenBank/DDBJ databases">
        <title>Genomic Encyclopedia of Archaeal and Bacterial Type Strains, Phase II (KMG-II): from individual species to whole genera.</title>
        <authorList>
            <person name="Goeker M."/>
        </authorList>
    </citation>
    <scope>NUCLEOTIDE SEQUENCE [LARGE SCALE GENOMIC DNA]</scope>
    <source>
        <strain evidence="1 2">DSM 29955</strain>
    </source>
</reference>
<evidence type="ECO:0000313" key="1">
    <source>
        <dbReference type="EMBL" id="PUB12466.1"/>
    </source>
</evidence>
<comment type="caution">
    <text evidence="1">The sequence shown here is derived from an EMBL/GenBank/DDBJ whole genome shotgun (WGS) entry which is preliminary data.</text>
</comment>
<dbReference type="EMBL" id="QBUD01000010">
    <property type="protein sequence ID" value="PUB12466.1"/>
    <property type="molecule type" value="Genomic_DNA"/>
</dbReference>
<evidence type="ECO:0000313" key="2">
    <source>
        <dbReference type="Proteomes" id="UP000244523"/>
    </source>
</evidence>
<dbReference type="AlphaFoldDB" id="A0A2T6KCA2"/>